<dbReference type="EMBL" id="JAAXYO010000089">
    <property type="protein sequence ID" value="MBU2787909.1"/>
    <property type="molecule type" value="Genomic_DNA"/>
</dbReference>
<evidence type="ECO:0000256" key="3">
    <source>
        <dbReference type="ARBA" id="ARBA00022643"/>
    </source>
</evidence>
<organism evidence="9 10">
    <name type="scientific">Igneacidithiobacillus copahuensis</name>
    <dbReference type="NCBI Taxonomy" id="2724909"/>
    <lineage>
        <taxon>Bacteria</taxon>
        <taxon>Pseudomonadati</taxon>
        <taxon>Pseudomonadota</taxon>
        <taxon>Acidithiobacillia</taxon>
        <taxon>Acidithiobacillales</taxon>
        <taxon>Acidithiobacillaceae</taxon>
        <taxon>Igneacidithiobacillus</taxon>
    </lineage>
</organism>
<comment type="catalytic activity">
    <reaction evidence="5">
        <text>pyridoxine 5'-phosphate + O2 = pyridoxal 5'-phosphate + H2O2</text>
        <dbReference type="Rhea" id="RHEA:15149"/>
        <dbReference type="ChEBI" id="CHEBI:15379"/>
        <dbReference type="ChEBI" id="CHEBI:16240"/>
        <dbReference type="ChEBI" id="CHEBI:58589"/>
        <dbReference type="ChEBI" id="CHEBI:597326"/>
        <dbReference type="EC" id="1.4.3.5"/>
    </reaction>
</comment>
<feature type="binding site" evidence="5 6">
    <location>
        <position position="188"/>
    </location>
    <ligand>
        <name>FMN</name>
        <dbReference type="ChEBI" id="CHEBI:58210"/>
    </ligand>
</feature>
<dbReference type="InterPro" id="IPR019740">
    <property type="entry name" value="Pyridox_Oxase_CS"/>
</dbReference>
<evidence type="ECO:0000313" key="10">
    <source>
        <dbReference type="Proteomes" id="UP001197378"/>
    </source>
</evidence>
<comment type="caution">
    <text evidence="9">The sequence shown here is derived from an EMBL/GenBank/DDBJ whole genome shotgun (WGS) entry which is preliminary data.</text>
</comment>
<dbReference type="PROSITE" id="PS01064">
    <property type="entry name" value="PYRIDOX_OXIDASE"/>
    <property type="match status" value="1"/>
</dbReference>
<gene>
    <name evidence="5 9" type="primary">pdxH</name>
    <name evidence="9" type="ORF">HFQ13_06780</name>
</gene>
<feature type="domain" description="Pyridoxamine 5'-phosphate oxidase N-terminal" evidence="7">
    <location>
        <begin position="46"/>
        <end position="161"/>
    </location>
</feature>
<dbReference type="GO" id="GO:0008615">
    <property type="term" value="P:pyridoxine biosynthetic process"/>
    <property type="evidence" value="ECO:0007669"/>
    <property type="project" value="UniProtKB-UniRule"/>
</dbReference>
<dbReference type="Proteomes" id="UP001197378">
    <property type="component" value="Unassembled WGS sequence"/>
</dbReference>
<dbReference type="PANTHER" id="PTHR10851:SF0">
    <property type="entry name" value="PYRIDOXINE-5'-PHOSPHATE OXIDASE"/>
    <property type="match status" value="1"/>
</dbReference>
<comment type="cofactor">
    <cofactor evidence="5 6">
        <name>FMN</name>
        <dbReference type="ChEBI" id="CHEBI:58210"/>
    </cofactor>
    <text evidence="5 6">Binds 1 FMN per subunit.</text>
</comment>
<reference evidence="9" key="1">
    <citation type="journal article" date="2021" name="ISME J.">
        <title>Genomic evolution of the class Acidithiobacillia: deep-branching Proteobacteria living in extreme acidic conditions.</title>
        <authorList>
            <person name="Moya-Beltran A."/>
            <person name="Beard S."/>
            <person name="Rojas-Villalobos C."/>
            <person name="Issotta F."/>
            <person name="Gallardo Y."/>
            <person name="Ulloa R."/>
            <person name="Giaveno A."/>
            <person name="Degli Esposti M."/>
            <person name="Johnson D.B."/>
            <person name="Quatrini R."/>
        </authorList>
    </citation>
    <scope>NUCLEOTIDE SEQUENCE</scope>
    <source>
        <strain evidence="9">VAN18-1</strain>
    </source>
</reference>
<feature type="binding site" evidence="5 6">
    <location>
        <position position="198"/>
    </location>
    <ligand>
        <name>FMN</name>
        <dbReference type="ChEBI" id="CHEBI:58210"/>
    </ligand>
</feature>
<protein>
    <recommendedName>
        <fullName evidence="5">Pyridoxine/pyridoxamine 5'-phosphate oxidase</fullName>
        <ecNumber evidence="5">1.4.3.5</ecNumber>
    </recommendedName>
    <alternativeName>
        <fullName evidence="5">PNP/PMP oxidase</fullName>
        <shortName evidence="5">PNPOx</shortName>
    </alternativeName>
    <alternativeName>
        <fullName evidence="5">Pyridoxal 5'-phosphate synthase</fullName>
    </alternativeName>
</protein>
<comment type="similarity">
    <text evidence="1 5">Belongs to the pyridoxamine 5'-phosphate oxidase family.</text>
</comment>
<evidence type="ECO:0000256" key="4">
    <source>
        <dbReference type="ARBA" id="ARBA00023002"/>
    </source>
</evidence>
<dbReference type="RefSeq" id="WP_215873203.1">
    <property type="nucleotide sequence ID" value="NZ_JAAXYO010000089.1"/>
</dbReference>
<comment type="function">
    <text evidence="5">Catalyzes the oxidation of either pyridoxine 5'-phosphate (PNP) or pyridoxamine 5'-phosphate (PMP) into pyridoxal 5'-phosphate (PLP).</text>
</comment>
<evidence type="ECO:0000256" key="5">
    <source>
        <dbReference type="HAMAP-Rule" id="MF_01629"/>
    </source>
</evidence>
<feature type="binding site" evidence="5 6">
    <location>
        <position position="86"/>
    </location>
    <ligand>
        <name>FMN</name>
        <dbReference type="ChEBI" id="CHEBI:58210"/>
    </ligand>
</feature>
<dbReference type="Pfam" id="PF10590">
    <property type="entry name" value="PNP_phzG_C"/>
    <property type="match status" value="1"/>
</dbReference>
<evidence type="ECO:0000256" key="6">
    <source>
        <dbReference type="PIRSR" id="PIRSR000190-2"/>
    </source>
</evidence>
<dbReference type="InterPro" id="IPR011576">
    <property type="entry name" value="Pyridox_Oxase_N"/>
</dbReference>
<feature type="binding site" evidence="5 6">
    <location>
        <begin position="143"/>
        <end position="144"/>
    </location>
    <ligand>
        <name>FMN</name>
        <dbReference type="ChEBI" id="CHEBI:58210"/>
    </ligand>
</feature>
<feature type="binding site" evidence="5 6">
    <location>
        <position position="108"/>
    </location>
    <ligand>
        <name>FMN</name>
        <dbReference type="ChEBI" id="CHEBI:58210"/>
    </ligand>
</feature>
<dbReference type="SUPFAM" id="SSF50475">
    <property type="entry name" value="FMN-binding split barrel"/>
    <property type="match status" value="1"/>
</dbReference>
<feature type="binding site" evidence="5 6">
    <location>
        <begin position="79"/>
        <end position="80"/>
    </location>
    <ligand>
        <name>FMN</name>
        <dbReference type="ChEBI" id="CHEBI:58210"/>
    </ligand>
</feature>
<dbReference type="PIRSF" id="PIRSF000190">
    <property type="entry name" value="Pyd_amn-ph_oxd"/>
    <property type="match status" value="1"/>
</dbReference>
<dbReference type="AlphaFoldDB" id="A0AAE3CJM2"/>
<feature type="binding site" evidence="5">
    <location>
        <position position="69"/>
    </location>
    <ligand>
        <name>substrate</name>
    </ligand>
</feature>
<dbReference type="GO" id="GO:0004733">
    <property type="term" value="F:pyridoxamine phosphate oxidase activity"/>
    <property type="evidence" value="ECO:0007669"/>
    <property type="project" value="UniProtKB-UniRule"/>
</dbReference>
<comment type="caution">
    <text evidence="5">Lacks conserved residue(s) required for the propagation of feature annotation.</text>
</comment>
<keyword evidence="2 5" id="KW-0285">Flavoprotein</keyword>
<dbReference type="Pfam" id="PF01243">
    <property type="entry name" value="PNPOx_N"/>
    <property type="match status" value="1"/>
</dbReference>
<feature type="domain" description="Pyridoxine 5'-phosphate oxidase dimerisation C-terminal" evidence="8">
    <location>
        <begin position="175"/>
        <end position="215"/>
    </location>
</feature>
<evidence type="ECO:0000259" key="8">
    <source>
        <dbReference type="Pfam" id="PF10590"/>
    </source>
</evidence>
<dbReference type="Gene3D" id="2.30.110.10">
    <property type="entry name" value="Electron Transport, Fmn-binding Protein, Chain A"/>
    <property type="match status" value="1"/>
</dbReference>
<feature type="binding site" evidence="5">
    <location>
        <position position="126"/>
    </location>
    <ligand>
        <name>substrate</name>
    </ligand>
</feature>
<comment type="pathway">
    <text evidence="5">Cofactor metabolism; pyridoxal 5'-phosphate salvage; pyridoxal 5'-phosphate from pyridoxamine 5'-phosphate: step 1/1.</text>
</comment>
<feature type="binding site" evidence="5 6">
    <location>
        <begin position="64"/>
        <end position="69"/>
    </location>
    <ligand>
        <name>FMN</name>
        <dbReference type="ChEBI" id="CHEBI:58210"/>
    </ligand>
</feature>
<keyword evidence="4 5" id="KW-0560">Oxidoreductase</keyword>
<feature type="binding site" evidence="5">
    <location>
        <position position="130"/>
    </location>
    <ligand>
        <name>substrate</name>
    </ligand>
</feature>
<comment type="pathway">
    <text evidence="5">Cofactor metabolism; pyridoxal 5'-phosphate salvage; pyridoxal 5'-phosphate from pyridoxine 5'-phosphate: step 1/1.</text>
</comment>
<evidence type="ECO:0000259" key="7">
    <source>
        <dbReference type="Pfam" id="PF01243"/>
    </source>
</evidence>
<dbReference type="NCBIfam" id="NF004231">
    <property type="entry name" value="PRK05679.1"/>
    <property type="match status" value="1"/>
</dbReference>
<accession>A0AAE3CJM2</accession>
<comment type="catalytic activity">
    <reaction evidence="5">
        <text>pyridoxamine 5'-phosphate + O2 + H2O = pyridoxal 5'-phosphate + H2O2 + NH4(+)</text>
        <dbReference type="Rhea" id="RHEA:15817"/>
        <dbReference type="ChEBI" id="CHEBI:15377"/>
        <dbReference type="ChEBI" id="CHEBI:15379"/>
        <dbReference type="ChEBI" id="CHEBI:16240"/>
        <dbReference type="ChEBI" id="CHEBI:28938"/>
        <dbReference type="ChEBI" id="CHEBI:58451"/>
        <dbReference type="ChEBI" id="CHEBI:597326"/>
        <dbReference type="EC" id="1.4.3.5"/>
    </reaction>
</comment>
<proteinExistence type="inferred from homology"/>
<evidence type="ECO:0000256" key="2">
    <source>
        <dbReference type="ARBA" id="ARBA00022630"/>
    </source>
</evidence>
<feature type="binding site" evidence="5">
    <location>
        <position position="134"/>
    </location>
    <ligand>
        <name>substrate</name>
    </ligand>
</feature>
<dbReference type="HAMAP" id="MF_01629">
    <property type="entry name" value="PdxH"/>
    <property type="match status" value="1"/>
</dbReference>
<dbReference type="NCBIfam" id="TIGR00558">
    <property type="entry name" value="pdxH"/>
    <property type="match status" value="1"/>
</dbReference>
<evidence type="ECO:0000256" key="1">
    <source>
        <dbReference type="ARBA" id="ARBA00007301"/>
    </source>
</evidence>
<feature type="binding site" evidence="5">
    <location>
        <begin position="194"/>
        <end position="196"/>
    </location>
    <ligand>
        <name>substrate</name>
    </ligand>
</feature>
<dbReference type="EC" id="1.4.3.5" evidence="5"/>
<name>A0AAE3CJM2_9PROT</name>
<dbReference type="PANTHER" id="PTHR10851">
    <property type="entry name" value="PYRIDOXINE-5-PHOSPHATE OXIDASE"/>
    <property type="match status" value="1"/>
</dbReference>
<keyword evidence="5" id="KW-0664">Pyridoxine biosynthesis</keyword>
<keyword evidence="10" id="KW-1185">Reference proteome</keyword>
<dbReference type="GO" id="GO:0010181">
    <property type="term" value="F:FMN binding"/>
    <property type="evidence" value="ECO:0007669"/>
    <property type="project" value="UniProtKB-UniRule"/>
</dbReference>
<dbReference type="InterPro" id="IPR019576">
    <property type="entry name" value="Pyridoxamine_oxidase_dimer_C"/>
</dbReference>
<comment type="subunit">
    <text evidence="5">Homodimer.</text>
</comment>
<dbReference type="InterPro" id="IPR000659">
    <property type="entry name" value="Pyridox_Oxase"/>
</dbReference>
<evidence type="ECO:0000313" key="9">
    <source>
        <dbReference type="EMBL" id="MBU2787909.1"/>
    </source>
</evidence>
<dbReference type="InterPro" id="IPR012349">
    <property type="entry name" value="Split_barrel_FMN-bd"/>
</dbReference>
<keyword evidence="3 5" id="KW-0288">FMN</keyword>
<sequence length="215" mass="24789">MEGEIDHRATRRDFRAGTLARADLDADPWVQMQRWLEEAERAGNFDPTAMALATADGGGFPNVRYVLLKHFDARGVCWYTDSRSQKGQELAANGRAALAFYWPELDRQLRLQGEVSLLPESDAERYFRQRPVGSRLAAAASEQSREILDRAHLEARVAELAARYPDGDVPRNPAWRGYRLAPQRFEFWQGRSSRLHDRFVYTHNEEGWRITRLMP</sequence>